<gene>
    <name evidence="1" type="ORF">HMPREF9488_01246</name>
</gene>
<dbReference type="EMBL" id="ADKX01000023">
    <property type="protein sequence ID" value="EFW05449.1"/>
    <property type="molecule type" value="Genomic_DNA"/>
</dbReference>
<dbReference type="GeneID" id="78230881"/>
<dbReference type="STRING" id="100884.GCA_000269565_03087"/>
<comment type="caution">
    <text evidence="1">The sequence shown here is derived from an EMBL/GenBank/DDBJ whole genome shotgun (WGS) entry which is preliminary data.</text>
</comment>
<proteinExistence type="predicted"/>
<dbReference type="OrthoDB" id="9811174at2"/>
<accession>E7G908</accession>
<evidence type="ECO:0000313" key="2">
    <source>
        <dbReference type="Proteomes" id="UP000003157"/>
    </source>
</evidence>
<dbReference type="HOGENOM" id="CLU_060077_8_4_9"/>
<sequence>MKKEDVNRIYSIPFSILDDYESLHLTKQEEYDEEDIEKLSFILSLQKLHFAHEDIKIYMQLYLLGDQTKLQRIKILKRKRQQLLDHIHDTQKELDALDCLLYKVNG</sequence>
<dbReference type="InterPro" id="IPR009061">
    <property type="entry name" value="DNA-bd_dom_put_sf"/>
</dbReference>
<dbReference type="SUPFAM" id="SSF46955">
    <property type="entry name" value="Putative DNA-binding domain"/>
    <property type="match status" value="1"/>
</dbReference>
<keyword evidence="2" id="KW-1185">Reference proteome</keyword>
<dbReference type="Proteomes" id="UP000003157">
    <property type="component" value="Unassembled WGS sequence"/>
</dbReference>
<protein>
    <submittedName>
        <fullName evidence="1">Uncharacterized protein</fullName>
    </submittedName>
</protein>
<evidence type="ECO:0000313" key="1">
    <source>
        <dbReference type="EMBL" id="EFW05449.1"/>
    </source>
</evidence>
<dbReference type="RefSeq" id="WP_008788362.1">
    <property type="nucleotide sequence ID" value="NZ_AKCB01000002.1"/>
</dbReference>
<dbReference type="Gene3D" id="1.10.1660.10">
    <property type="match status" value="1"/>
</dbReference>
<dbReference type="AlphaFoldDB" id="E7G908"/>
<organism evidence="1 2">
    <name type="scientific">Coprobacillus cateniformis</name>
    <dbReference type="NCBI Taxonomy" id="100884"/>
    <lineage>
        <taxon>Bacteria</taxon>
        <taxon>Bacillati</taxon>
        <taxon>Bacillota</taxon>
        <taxon>Erysipelotrichia</taxon>
        <taxon>Erysipelotrichales</taxon>
        <taxon>Coprobacillaceae</taxon>
        <taxon>Coprobacillus</taxon>
    </lineage>
</organism>
<name>E7G908_9FIRM</name>
<reference evidence="1 2" key="1">
    <citation type="submission" date="2010-12" db="EMBL/GenBank/DDBJ databases">
        <title>The Genome Sequence of Coprobacillus sp. strain 29_1.</title>
        <authorList>
            <consortium name="The Broad Institute Genome Sequencing Platform"/>
            <person name="Earl A."/>
            <person name="Ward D."/>
            <person name="Feldgarden M."/>
            <person name="Gevers D."/>
            <person name="Daigneault M."/>
            <person name="Sibley C.D."/>
            <person name="White A."/>
            <person name="Strauss J."/>
            <person name="Allen-Vercoe E."/>
            <person name="Young S.K."/>
            <person name="Zeng Q."/>
            <person name="Gargeya S."/>
            <person name="Fitzgerald M."/>
            <person name="Haas B."/>
            <person name="Abouelleil A."/>
            <person name="Alvarado L."/>
            <person name="Arachchi H.M."/>
            <person name="Berlin A."/>
            <person name="Brown A."/>
            <person name="Chapman S.B."/>
            <person name="Chen Z."/>
            <person name="Dunbar C."/>
            <person name="Freedman E."/>
            <person name="Gearin G."/>
            <person name="Gellesch M."/>
            <person name="Goldberg J."/>
            <person name="Griggs A."/>
            <person name="Gujja S."/>
            <person name="Heilman E."/>
            <person name="Heiman D."/>
            <person name="Howarth C."/>
            <person name="Larson L."/>
            <person name="Lui A."/>
            <person name="MacDonald P.J.P."/>
            <person name="Mehta T."/>
            <person name="Montmayeur A."/>
            <person name="Murphy C."/>
            <person name="Neiman D."/>
            <person name="Pearson M."/>
            <person name="Priest M."/>
            <person name="Roberts A."/>
            <person name="Saif S."/>
            <person name="Shea T."/>
            <person name="Shenoy N."/>
            <person name="Sisk P."/>
            <person name="Stolte C."/>
            <person name="Sykes S."/>
            <person name="White J."/>
            <person name="Yandava C."/>
            <person name="Nusbaum C."/>
            <person name="Birren B."/>
        </authorList>
    </citation>
    <scope>NUCLEOTIDE SEQUENCE [LARGE SCALE GENOMIC DNA]</scope>
    <source>
        <strain evidence="1 2">29_1</strain>
    </source>
</reference>
<dbReference type="eggNOG" id="COG0789">
    <property type="taxonomic scope" value="Bacteria"/>
</dbReference>